<accession>A0AAD7ZA02</accession>
<dbReference type="EMBL" id="JASPKZ010009390">
    <property type="protein sequence ID" value="KAJ9576814.1"/>
    <property type="molecule type" value="Genomic_DNA"/>
</dbReference>
<sequence length="52" mass="6223">LFPSLTLLYLTKILIETKLRKLNFTHKVMFISIVYLTVISNAFKWFQSILKF</sequence>
<proteinExistence type="predicted"/>
<feature type="transmembrane region" description="Helical" evidence="1">
    <location>
        <begin position="28"/>
        <end position="46"/>
    </location>
</feature>
<gene>
    <name evidence="2" type="ORF">L9F63_006588</name>
</gene>
<dbReference type="Proteomes" id="UP001233999">
    <property type="component" value="Unassembled WGS sequence"/>
</dbReference>
<keyword evidence="3" id="KW-1185">Reference proteome</keyword>
<dbReference type="AlphaFoldDB" id="A0AAD7ZA02"/>
<comment type="caution">
    <text evidence="2">The sequence shown here is derived from an EMBL/GenBank/DDBJ whole genome shotgun (WGS) entry which is preliminary data.</text>
</comment>
<evidence type="ECO:0000313" key="2">
    <source>
        <dbReference type="EMBL" id="KAJ9576814.1"/>
    </source>
</evidence>
<keyword evidence="1" id="KW-1133">Transmembrane helix</keyword>
<reference evidence="2" key="1">
    <citation type="journal article" date="2023" name="IScience">
        <title>Live-bearing cockroach genome reveals convergent evolutionary mechanisms linked to viviparity in insects and beyond.</title>
        <authorList>
            <person name="Fouks B."/>
            <person name="Harrison M.C."/>
            <person name="Mikhailova A.A."/>
            <person name="Marchal E."/>
            <person name="English S."/>
            <person name="Carruthers M."/>
            <person name="Jennings E.C."/>
            <person name="Chiamaka E.L."/>
            <person name="Frigard R.A."/>
            <person name="Pippel M."/>
            <person name="Attardo G.M."/>
            <person name="Benoit J.B."/>
            <person name="Bornberg-Bauer E."/>
            <person name="Tobe S.S."/>
        </authorList>
    </citation>
    <scope>NUCLEOTIDE SEQUENCE</scope>
    <source>
        <strain evidence="2">Stay&amp;Tobe</strain>
    </source>
</reference>
<evidence type="ECO:0000313" key="3">
    <source>
        <dbReference type="Proteomes" id="UP001233999"/>
    </source>
</evidence>
<evidence type="ECO:0000256" key="1">
    <source>
        <dbReference type="SAM" id="Phobius"/>
    </source>
</evidence>
<keyword evidence="1" id="KW-0812">Transmembrane</keyword>
<keyword evidence="1" id="KW-0472">Membrane</keyword>
<feature type="non-terminal residue" evidence="2">
    <location>
        <position position="1"/>
    </location>
</feature>
<feature type="non-terminal residue" evidence="2">
    <location>
        <position position="52"/>
    </location>
</feature>
<organism evidence="2 3">
    <name type="scientific">Diploptera punctata</name>
    <name type="common">Pacific beetle cockroach</name>
    <dbReference type="NCBI Taxonomy" id="6984"/>
    <lineage>
        <taxon>Eukaryota</taxon>
        <taxon>Metazoa</taxon>
        <taxon>Ecdysozoa</taxon>
        <taxon>Arthropoda</taxon>
        <taxon>Hexapoda</taxon>
        <taxon>Insecta</taxon>
        <taxon>Pterygota</taxon>
        <taxon>Neoptera</taxon>
        <taxon>Polyneoptera</taxon>
        <taxon>Dictyoptera</taxon>
        <taxon>Blattodea</taxon>
        <taxon>Blaberoidea</taxon>
        <taxon>Blaberidae</taxon>
        <taxon>Diplopterinae</taxon>
        <taxon>Diploptera</taxon>
    </lineage>
</organism>
<reference evidence="2" key="2">
    <citation type="submission" date="2023-05" db="EMBL/GenBank/DDBJ databases">
        <authorList>
            <person name="Fouks B."/>
        </authorList>
    </citation>
    <scope>NUCLEOTIDE SEQUENCE</scope>
    <source>
        <strain evidence="2">Stay&amp;Tobe</strain>
        <tissue evidence="2">Testes</tissue>
    </source>
</reference>
<name>A0AAD7ZA02_DIPPU</name>
<protein>
    <submittedName>
        <fullName evidence="2">Uncharacterized protein</fullName>
    </submittedName>
</protein>